<dbReference type="CDD" id="cd08946">
    <property type="entry name" value="SDR_e"/>
    <property type="match status" value="1"/>
</dbReference>
<dbReference type="Pfam" id="PF01370">
    <property type="entry name" value="Epimerase"/>
    <property type="match status" value="1"/>
</dbReference>
<accession>A0ABQ6T4X7</accession>
<proteinExistence type="predicted"/>
<dbReference type="PANTHER" id="PTHR43245">
    <property type="entry name" value="BIFUNCTIONAL POLYMYXIN RESISTANCE PROTEIN ARNA"/>
    <property type="match status" value="1"/>
</dbReference>
<feature type="domain" description="NAD-dependent epimerase/dehydratase" evidence="1">
    <location>
        <begin position="21"/>
        <end position="233"/>
    </location>
</feature>
<name>A0ABQ6T4X7_9GAMM</name>
<evidence type="ECO:0000313" key="3">
    <source>
        <dbReference type="Proteomes" id="UP000326367"/>
    </source>
</evidence>
<organism evidence="2 3">
    <name type="scientific">Stenotrophomonas cyclobalanopsidis</name>
    <dbReference type="NCBI Taxonomy" id="2771362"/>
    <lineage>
        <taxon>Bacteria</taxon>
        <taxon>Pseudomonadati</taxon>
        <taxon>Pseudomonadota</taxon>
        <taxon>Gammaproteobacteria</taxon>
        <taxon>Lysobacterales</taxon>
        <taxon>Lysobacteraceae</taxon>
        <taxon>Stenotrophomonas</taxon>
    </lineage>
</organism>
<keyword evidence="3" id="KW-1185">Reference proteome</keyword>
<sequence>MGGRPRLQRVTGTRRTPSMRILVTGASGFVGGALLRRLADVPGVQAFGVARRPLALPNYAARDLSQPFELPFRPDVVVHAAARVAPWGSPAQFRQQNVDTTAQVIEFCRRAGHPRLLLVSSTAVFYQETHQHDLDEDSPIGPVFLNEYARSKAEAERLLARYDGPSCILRPRAVFGPGDTVLLPRLLAAARRGGVPLLVSPGGPPRMDLIHIDTLVEYLLRAAQAPRLGPAYNLTNAAPVDLHALLQRLLAALQLPAPRRRVPTGLALRAASVIEAGWRVLRLRSEPPVTRFGVAAFAYSKTFNPQRMLADLGPPRVSLEDAIERFISEQRAQWEALA</sequence>
<evidence type="ECO:0000313" key="2">
    <source>
        <dbReference type="EMBL" id="KAA9003633.1"/>
    </source>
</evidence>
<dbReference type="Gene3D" id="3.40.50.720">
    <property type="entry name" value="NAD(P)-binding Rossmann-like Domain"/>
    <property type="match status" value="1"/>
</dbReference>
<gene>
    <name evidence="2" type="ORF">FJU31_01815</name>
</gene>
<dbReference type="InterPro" id="IPR036291">
    <property type="entry name" value="NAD(P)-bd_dom_sf"/>
</dbReference>
<dbReference type="InterPro" id="IPR001509">
    <property type="entry name" value="Epimerase_deHydtase"/>
</dbReference>
<comment type="caution">
    <text evidence="2">The sequence shown here is derived from an EMBL/GenBank/DDBJ whole genome shotgun (WGS) entry which is preliminary data.</text>
</comment>
<evidence type="ECO:0000259" key="1">
    <source>
        <dbReference type="Pfam" id="PF01370"/>
    </source>
</evidence>
<dbReference type="Proteomes" id="UP000326367">
    <property type="component" value="Unassembled WGS sequence"/>
</dbReference>
<reference evidence="2 3" key="1">
    <citation type="journal article" date="2020" name="Antonie Van Leeuwenhoek">
        <title>Stenotrophomonas cyclobalanopsidis sp. nov., isolated from the leaf spot disease of Cyclobalanopsis patelliformis.</title>
        <authorList>
            <person name="Bian D.R."/>
            <person name="Xue H."/>
            <person name="Piao C.G."/>
            <person name="Li Y."/>
        </authorList>
    </citation>
    <scope>NUCLEOTIDE SEQUENCE [LARGE SCALE GENOMIC DNA]</scope>
    <source>
        <strain evidence="2 3">TPQG1-4</strain>
    </source>
</reference>
<dbReference type="EMBL" id="VYKI01000002">
    <property type="protein sequence ID" value="KAA9003633.1"/>
    <property type="molecule type" value="Genomic_DNA"/>
</dbReference>
<dbReference type="PANTHER" id="PTHR43245:SF24">
    <property type="entry name" value="DEHYDROGENASE"/>
    <property type="match status" value="1"/>
</dbReference>
<dbReference type="SUPFAM" id="SSF51735">
    <property type="entry name" value="NAD(P)-binding Rossmann-fold domains"/>
    <property type="match status" value="1"/>
</dbReference>
<protein>
    <submittedName>
        <fullName evidence="2">NAD(P)-dependent oxidoreductase</fullName>
    </submittedName>
</protein>
<dbReference type="InterPro" id="IPR050177">
    <property type="entry name" value="Lipid_A_modif_metabolic_enz"/>
</dbReference>